<evidence type="ECO:0000259" key="7">
    <source>
        <dbReference type="Pfam" id="PF04542"/>
    </source>
</evidence>
<dbReference type="InterPro" id="IPR013325">
    <property type="entry name" value="RNA_pol_sigma_r2"/>
</dbReference>
<keyword evidence="5 6" id="KW-0804">Transcription</keyword>
<dbReference type="Pfam" id="PF08281">
    <property type="entry name" value="Sigma70_r4_2"/>
    <property type="match status" value="1"/>
</dbReference>
<organism evidence="9 10">
    <name type="scientific">Roseovarius pacificus</name>
    <dbReference type="NCBI Taxonomy" id="337701"/>
    <lineage>
        <taxon>Bacteria</taxon>
        <taxon>Pseudomonadati</taxon>
        <taxon>Pseudomonadota</taxon>
        <taxon>Alphaproteobacteria</taxon>
        <taxon>Rhodobacterales</taxon>
        <taxon>Roseobacteraceae</taxon>
        <taxon>Roseovarius</taxon>
    </lineage>
</organism>
<keyword evidence="2 6" id="KW-0805">Transcription regulation</keyword>
<dbReference type="InterPro" id="IPR013324">
    <property type="entry name" value="RNA_pol_sigma_r3/r4-like"/>
</dbReference>
<dbReference type="InterPro" id="IPR013249">
    <property type="entry name" value="RNA_pol_sigma70_r4_t2"/>
</dbReference>
<evidence type="ECO:0000259" key="8">
    <source>
        <dbReference type="Pfam" id="PF08281"/>
    </source>
</evidence>
<keyword evidence="4 6" id="KW-0238">DNA-binding</keyword>
<evidence type="ECO:0000256" key="1">
    <source>
        <dbReference type="ARBA" id="ARBA00010641"/>
    </source>
</evidence>
<dbReference type="GO" id="GO:0006352">
    <property type="term" value="P:DNA-templated transcription initiation"/>
    <property type="evidence" value="ECO:0007669"/>
    <property type="project" value="InterPro"/>
</dbReference>
<dbReference type="AlphaFoldDB" id="A0A1M6XTM0"/>
<dbReference type="InterPro" id="IPR036388">
    <property type="entry name" value="WH-like_DNA-bd_sf"/>
</dbReference>
<dbReference type="CDD" id="cd06171">
    <property type="entry name" value="Sigma70_r4"/>
    <property type="match status" value="1"/>
</dbReference>
<dbReference type="PANTHER" id="PTHR43133">
    <property type="entry name" value="RNA POLYMERASE ECF-TYPE SIGMA FACTO"/>
    <property type="match status" value="1"/>
</dbReference>
<dbReference type="GO" id="GO:0003677">
    <property type="term" value="F:DNA binding"/>
    <property type="evidence" value="ECO:0007669"/>
    <property type="project" value="UniProtKB-KW"/>
</dbReference>
<evidence type="ECO:0000256" key="6">
    <source>
        <dbReference type="RuleBase" id="RU000716"/>
    </source>
</evidence>
<feature type="domain" description="RNA polymerase sigma factor 70 region 4 type 2" evidence="8">
    <location>
        <begin position="123"/>
        <end position="174"/>
    </location>
</feature>
<dbReference type="NCBIfam" id="TIGR02937">
    <property type="entry name" value="sigma70-ECF"/>
    <property type="match status" value="1"/>
</dbReference>
<evidence type="ECO:0000256" key="5">
    <source>
        <dbReference type="ARBA" id="ARBA00023163"/>
    </source>
</evidence>
<comment type="similarity">
    <text evidence="1 6">Belongs to the sigma-70 factor family. ECF subfamily.</text>
</comment>
<gene>
    <name evidence="9" type="ORF">SAMN05444398_101560</name>
</gene>
<reference evidence="9 10" key="1">
    <citation type="submission" date="2016-11" db="EMBL/GenBank/DDBJ databases">
        <authorList>
            <person name="Jaros S."/>
            <person name="Januszkiewicz K."/>
            <person name="Wedrychowicz H."/>
        </authorList>
    </citation>
    <scope>NUCLEOTIDE SEQUENCE [LARGE SCALE GENOMIC DNA]</scope>
    <source>
        <strain evidence="9 10">DSM 29589</strain>
    </source>
</reference>
<protein>
    <recommendedName>
        <fullName evidence="6">RNA polymerase sigma factor</fullName>
    </recommendedName>
</protein>
<feature type="domain" description="RNA polymerase sigma-70 region 2" evidence="7">
    <location>
        <begin position="25"/>
        <end position="91"/>
    </location>
</feature>
<dbReference type="SUPFAM" id="SSF88946">
    <property type="entry name" value="Sigma2 domain of RNA polymerase sigma factors"/>
    <property type="match status" value="1"/>
</dbReference>
<dbReference type="Gene3D" id="1.10.1740.10">
    <property type="match status" value="1"/>
</dbReference>
<evidence type="ECO:0000256" key="2">
    <source>
        <dbReference type="ARBA" id="ARBA00023015"/>
    </source>
</evidence>
<dbReference type="InterPro" id="IPR007627">
    <property type="entry name" value="RNA_pol_sigma70_r2"/>
</dbReference>
<dbReference type="InterPro" id="IPR039425">
    <property type="entry name" value="RNA_pol_sigma-70-like"/>
</dbReference>
<dbReference type="STRING" id="337701.SAMN05444398_101560"/>
<evidence type="ECO:0000256" key="4">
    <source>
        <dbReference type="ARBA" id="ARBA00023125"/>
    </source>
</evidence>
<dbReference type="Proteomes" id="UP000183974">
    <property type="component" value="Unassembled WGS sequence"/>
</dbReference>
<dbReference type="PROSITE" id="PS01063">
    <property type="entry name" value="SIGMA70_ECF"/>
    <property type="match status" value="1"/>
</dbReference>
<dbReference type="SUPFAM" id="SSF88659">
    <property type="entry name" value="Sigma3 and sigma4 domains of RNA polymerase sigma factors"/>
    <property type="match status" value="1"/>
</dbReference>
<evidence type="ECO:0000313" key="9">
    <source>
        <dbReference type="EMBL" id="SHL09213.1"/>
    </source>
</evidence>
<dbReference type="InterPro" id="IPR000838">
    <property type="entry name" value="RNA_pol_sigma70_ECF_CS"/>
</dbReference>
<sequence>MATRDDIENWLGQIALGDRASFSALYSATSAKLFGVILRVLDNRAEAEEVLQEVYMRIWRHAGRYRVNGLSPMTWLITIARNAAVDRKRRRVAIPADMSAIDSESDSGPGPEQRAIAASENARLSDCMDELDEGHAEAVRRAYLDGETYAELASRFDVPLNTMRTWLRRSLLKLRECLSR</sequence>
<keyword evidence="10" id="KW-1185">Reference proteome</keyword>
<accession>A0A1M6XTM0</accession>
<name>A0A1M6XTM0_9RHOB</name>
<dbReference type="PANTHER" id="PTHR43133:SF62">
    <property type="entry name" value="RNA POLYMERASE SIGMA FACTOR SIGZ"/>
    <property type="match status" value="1"/>
</dbReference>
<dbReference type="GO" id="GO:0016987">
    <property type="term" value="F:sigma factor activity"/>
    <property type="evidence" value="ECO:0007669"/>
    <property type="project" value="UniProtKB-KW"/>
</dbReference>
<dbReference type="InterPro" id="IPR014284">
    <property type="entry name" value="RNA_pol_sigma-70_dom"/>
</dbReference>
<proteinExistence type="inferred from homology"/>
<evidence type="ECO:0000313" key="10">
    <source>
        <dbReference type="Proteomes" id="UP000183974"/>
    </source>
</evidence>
<dbReference type="Gene3D" id="1.10.10.10">
    <property type="entry name" value="Winged helix-like DNA-binding domain superfamily/Winged helix DNA-binding domain"/>
    <property type="match status" value="1"/>
</dbReference>
<dbReference type="Pfam" id="PF04542">
    <property type="entry name" value="Sigma70_r2"/>
    <property type="match status" value="1"/>
</dbReference>
<evidence type="ECO:0000256" key="3">
    <source>
        <dbReference type="ARBA" id="ARBA00023082"/>
    </source>
</evidence>
<dbReference type="EMBL" id="FRBR01000001">
    <property type="protein sequence ID" value="SHL09213.1"/>
    <property type="molecule type" value="Genomic_DNA"/>
</dbReference>
<dbReference type="OrthoDB" id="9803470at2"/>
<dbReference type="RefSeq" id="WP_073032441.1">
    <property type="nucleotide sequence ID" value="NZ_BMLR01000001.1"/>
</dbReference>
<keyword evidence="3 6" id="KW-0731">Sigma factor</keyword>